<dbReference type="Proteomes" id="UP001165064">
    <property type="component" value="Unassembled WGS sequence"/>
</dbReference>
<dbReference type="EMBL" id="BSXS01007194">
    <property type="protein sequence ID" value="GME87778.1"/>
    <property type="molecule type" value="Genomic_DNA"/>
</dbReference>
<name>A0ACB5TGC6_AMBMO</name>
<evidence type="ECO:0000313" key="1">
    <source>
        <dbReference type="EMBL" id="GME87778.1"/>
    </source>
</evidence>
<accession>A0ACB5TGC6</accession>
<reference evidence="1" key="1">
    <citation type="submission" date="2023-04" db="EMBL/GenBank/DDBJ databases">
        <title>Ambrosiozyma monospora NBRC 10751.</title>
        <authorList>
            <person name="Ichikawa N."/>
            <person name="Sato H."/>
            <person name="Tonouchi N."/>
        </authorList>
    </citation>
    <scope>NUCLEOTIDE SEQUENCE</scope>
    <source>
        <strain evidence="1">NBRC 10751</strain>
    </source>
</reference>
<organism evidence="1 2">
    <name type="scientific">Ambrosiozyma monospora</name>
    <name type="common">Yeast</name>
    <name type="synonym">Endomycopsis monosporus</name>
    <dbReference type="NCBI Taxonomy" id="43982"/>
    <lineage>
        <taxon>Eukaryota</taxon>
        <taxon>Fungi</taxon>
        <taxon>Dikarya</taxon>
        <taxon>Ascomycota</taxon>
        <taxon>Saccharomycotina</taxon>
        <taxon>Pichiomycetes</taxon>
        <taxon>Pichiales</taxon>
        <taxon>Pichiaceae</taxon>
        <taxon>Ambrosiozyma</taxon>
    </lineage>
</organism>
<comment type="caution">
    <text evidence="1">The sequence shown here is derived from an EMBL/GenBank/DDBJ whole genome shotgun (WGS) entry which is preliminary data.</text>
</comment>
<protein>
    <submittedName>
        <fullName evidence="1">Unnamed protein product</fullName>
    </submittedName>
</protein>
<sequence>MSTTVSYPPVQAISRKRKRSGTSATSTVSIKRTRNRGQGKVATRKLLKQLPTDIILTIYQHTLQSHLSFYELFSYVGNDKNYDSVVRLLLTNNDIQISQTSMFIVVCLKSITEQRPEIREYSCLYKSHDSRSVIRKFMKFIQDHNVQFRTVEMDDGLCCEDRDLLLSHCTAVVAKDIRFVGGEKLHVDQLKKFASILDVTEVVNGEPKQLQQPQQQQRQPASMPSSSSVPFLSDSNVPSYIHESINKSKGIVFQRYNQFTFTTAQLFSTLCEYGKFQNLKTITVSIICSFDNMNKLNPVFQSPNFKRLAVVISTYPNLNNNNNNTSSQFQIGSSQVDSNPSSRIQDRLVDSLHKFKTFQKKLEIHIDGNFNIIPNSNQPRSSRTQLPSHSQSQSLPQLQTSTATFTHTSSSQTPKFMLSWLHILKDFWSDIKSIRSSVLEMDCELETWLSIINYRLVGLNRLELCVVFDDEHAGVPVPSLIIIILLHINIPVLKS</sequence>
<gene>
    <name evidence="1" type="ORF">Amon02_000825400</name>
</gene>
<keyword evidence="2" id="KW-1185">Reference proteome</keyword>
<proteinExistence type="predicted"/>
<evidence type="ECO:0000313" key="2">
    <source>
        <dbReference type="Proteomes" id="UP001165064"/>
    </source>
</evidence>